<evidence type="ECO:0000313" key="1">
    <source>
        <dbReference type="EMBL" id="MFD2599071.1"/>
    </source>
</evidence>
<dbReference type="InterPro" id="IPR011042">
    <property type="entry name" value="6-blade_b-propeller_TolB-like"/>
</dbReference>
<accession>A0ABW5NIW8</accession>
<dbReference type="Proteomes" id="UP001597393">
    <property type="component" value="Unassembled WGS sequence"/>
</dbReference>
<reference evidence="2" key="1">
    <citation type="journal article" date="2019" name="Int. J. Syst. Evol. Microbiol.">
        <title>The Global Catalogue of Microorganisms (GCM) 10K type strain sequencing project: providing services to taxonomists for standard genome sequencing and annotation.</title>
        <authorList>
            <consortium name="The Broad Institute Genomics Platform"/>
            <consortium name="The Broad Institute Genome Sequencing Center for Infectious Disease"/>
            <person name="Wu L."/>
            <person name="Ma J."/>
        </authorList>
    </citation>
    <scope>NUCLEOTIDE SEQUENCE [LARGE SCALE GENOMIC DNA]</scope>
    <source>
        <strain evidence="2">KCTC 42248</strain>
    </source>
</reference>
<dbReference type="RefSeq" id="WP_380869200.1">
    <property type="nucleotide sequence ID" value="NZ_JBHUMA010000006.1"/>
</dbReference>
<protein>
    <submittedName>
        <fullName evidence="1">TolB family protein</fullName>
    </submittedName>
</protein>
<sequence length="315" mass="35299">MKNIHFLVYLIAFVSACSKDNNVDDDRSNLTPTGNILYDNGEKTYSLDLSSGTKKIYFDQNNYSLNGWDVSWDGLLRLETSSIAGDFQHIKFNFVQTGNGAISKEIIYPRLAGEDRLIAGKLSPDNSHILLEPDLNHGIVLLDLEGNIVKHLQTVNGKNLTLGDRALMLADKSILFTFDGKHILKTHPPYDEIVAIKEMSYSEWGNMHCSRDGSKISVRIDKHIYVMNSDGTELKQVTDSQTQEREGVFSPDGNFLLVVSDYQPATFRPGTWNLNIIPLDGSIHTVGSNPSQSVIVVKEQNSSNVERGDDYMLWR</sequence>
<dbReference type="Gene3D" id="2.120.10.30">
    <property type="entry name" value="TolB, C-terminal domain"/>
    <property type="match status" value="1"/>
</dbReference>
<dbReference type="SUPFAM" id="SSF82171">
    <property type="entry name" value="DPP6 N-terminal domain-like"/>
    <property type="match status" value="1"/>
</dbReference>
<organism evidence="1 2">
    <name type="scientific">Sphingobacterium corticis</name>
    <dbReference type="NCBI Taxonomy" id="1812823"/>
    <lineage>
        <taxon>Bacteria</taxon>
        <taxon>Pseudomonadati</taxon>
        <taxon>Bacteroidota</taxon>
        <taxon>Sphingobacteriia</taxon>
        <taxon>Sphingobacteriales</taxon>
        <taxon>Sphingobacteriaceae</taxon>
        <taxon>Sphingobacterium</taxon>
    </lineage>
</organism>
<evidence type="ECO:0000313" key="2">
    <source>
        <dbReference type="Proteomes" id="UP001597393"/>
    </source>
</evidence>
<proteinExistence type="predicted"/>
<name>A0ABW5NIW8_9SPHI</name>
<dbReference type="EMBL" id="JBHUMA010000006">
    <property type="protein sequence ID" value="MFD2599071.1"/>
    <property type="molecule type" value="Genomic_DNA"/>
</dbReference>
<gene>
    <name evidence="1" type="ORF">ACFSQ3_08905</name>
</gene>
<comment type="caution">
    <text evidence="1">The sequence shown here is derived from an EMBL/GenBank/DDBJ whole genome shotgun (WGS) entry which is preliminary data.</text>
</comment>
<keyword evidence="2" id="KW-1185">Reference proteome</keyword>
<dbReference type="PROSITE" id="PS51257">
    <property type="entry name" value="PROKAR_LIPOPROTEIN"/>
    <property type="match status" value="1"/>
</dbReference>